<protein>
    <submittedName>
        <fullName evidence="2">Uncharacterized protein</fullName>
    </submittedName>
</protein>
<evidence type="ECO:0000313" key="3">
    <source>
        <dbReference type="Proteomes" id="UP001604336"/>
    </source>
</evidence>
<organism evidence="2 3">
    <name type="scientific">Abeliophyllum distichum</name>
    <dbReference type="NCBI Taxonomy" id="126358"/>
    <lineage>
        <taxon>Eukaryota</taxon>
        <taxon>Viridiplantae</taxon>
        <taxon>Streptophyta</taxon>
        <taxon>Embryophyta</taxon>
        <taxon>Tracheophyta</taxon>
        <taxon>Spermatophyta</taxon>
        <taxon>Magnoliopsida</taxon>
        <taxon>eudicotyledons</taxon>
        <taxon>Gunneridae</taxon>
        <taxon>Pentapetalae</taxon>
        <taxon>asterids</taxon>
        <taxon>lamiids</taxon>
        <taxon>Lamiales</taxon>
        <taxon>Oleaceae</taxon>
        <taxon>Forsythieae</taxon>
        <taxon>Abeliophyllum</taxon>
    </lineage>
</organism>
<evidence type="ECO:0000313" key="2">
    <source>
        <dbReference type="EMBL" id="KAL2481152.1"/>
    </source>
</evidence>
<feature type="chain" id="PRO_5044864089" evidence="1">
    <location>
        <begin position="28"/>
        <end position="167"/>
    </location>
</feature>
<dbReference type="Proteomes" id="UP001604336">
    <property type="component" value="Unassembled WGS sequence"/>
</dbReference>
<evidence type="ECO:0000256" key="1">
    <source>
        <dbReference type="SAM" id="SignalP"/>
    </source>
</evidence>
<feature type="signal peptide" evidence="1">
    <location>
        <begin position="1"/>
        <end position="27"/>
    </location>
</feature>
<comment type="caution">
    <text evidence="2">The sequence shown here is derived from an EMBL/GenBank/DDBJ whole genome shotgun (WGS) entry which is preliminary data.</text>
</comment>
<reference evidence="3" key="1">
    <citation type="submission" date="2024-07" db="EMBL/GenBank/DDBJ databases">
        <title>Two chromosome-level genome assemblies of Korean endemic species Abeliophyllum distichum and Forsythia ovata (Oleaceae).</title>
        <authorList>
            <person name="Jang H."/>
        </authorList>
    </citation>
    <scope>NUCLEOTIDE SEQUENCE [LARGE SCALE GENOMIC DNA]</scope>
</reference>
<sequence>MAKKLSFTPLFFFLCITLLVCQSLGLAIEKKAVANDDINTNVQAEYNAMSSKEADWFHFIPHLFIHPRLPWPGVNPPLPAGFPKIQWPFVHPPLPSGGFPKIQWPFVHPPLPSGGFKVPPLLPWHPWYHPHPWIPPYMFHPHGETESVEIDNAGGDVVTVAAPPPPA</sequence>
<gene>
    <name evidence="2" type="ORF">Adt_34118</name>
</gene>
<keyword evidence="3" id="KW-1185">Reference proteome</keyword>
<keyword evidence="1" id="KW-0732">Signal</keyword>
<dbReference type="EMBL" id="JBFOLK010000010">
    <property type="protein sequence ID" value="KAL2481152.1"/>
    <property type="molecule type" value="Genomic_DNA"/>
</dbReference>
<proteinExistence type="predicted"/>
<accession>A0ABD1QY72</accession>
<name>A0ABD1QY72_9LAMI</name>
<dbReference type="AlphaFoldDB" id="A0ABD1QY72"/>